<dbReference type="OrthoDB" id="957652at2"/>
<dbReference type="HOGENOM" id="CLU_153801_0_0_10"/>
<dbReference type="AlphaFoldDB" id="G8R0Y5"/>
<protein>
    <recommendedName>
        <fullName evidence="1">DUF7793 domain-containing protein</fullName>
    </recommendedName>
</protein>
<sequence>MSIFALLQLIDIFLMKEILTPKEQMKLLDSGILHCSITENAYLDVEDGRAIIEGVQAIYNGKKIPVFVDIRNAKGASSECRRLFQGKEIAKYQNACALLVDSPLTKLLGSFFLGLNKTEFPTRLFTNQNKALEWLKSYA</sequence>
<dbReference type="Proteomes" id="UP000005631">
    <property type="component" value="Chromosome"/>
</dbReference>
<accession>G8R0Y5</accession>
<feature type="domain" description="DUF7793" evidence="1">
    <location>
        <begin position="28"/>
        <end position="138"/>
    </location>
</feature>
<keyword evidence="3" id="KW-1185">Reference proteome</keyword>
<proteinExistence type="predicted"/>
<dbReference type="Gene3D" id="3.40.1680.10">
    <property type="entry name" value="yp_829618.1 domain like"/>
    <property type="match status" value="1"/>
</dbReference>
<dbReference type="InterPro" id="IPR056695">
    <property type="entry name" value="DUF7793"/>
</dbReference>
<evidence type="ECO:0000313" key="3">
    <source>
        <dbReference type="Proteomes" id="UP000005631"/>
    </source>
</evidence>
<name>G8R0Y5_OWEHD</name>
<organism evidence="2 3">
    <name type="scientific">Owenweeksia hongkongensis (strain DSM 17368 / CIP 108786 / JCM 12287 / NRRL B-23963 / UST20020801)</name>
    <dbReference type="NCBI Taxonomy" id="926562"/>
    <lineage>
        <taxon>Bacteria</taxon>
        <taxon>Pseudomonadati</taxon>
        <taxon>Bacteroidota</taxon>
        <taxon>Flavobacteriia</taxon>
        <taxon>Flavobacteriales</taxon>
        <taxon>Owenweeksiaceae</taxon>
        <taxon>Owenweeksia</taxon>
    </lineage>
</organism>
<dbReference type="Pfam" id="PF25056">
    <property type="entry name" value="DUF7793"/>
    <property type="match status" value="1"/>
</dbReference>
<dbReference type="KEGG" id="oho:Oweho_0642"/>
<reference evidence="2 3" key="1">
    <citation type="journal article" date="2012" name="Stand. Genomic Sci.">
        <title>Genome sequence of the orange-pigmented seawater bacterium Owenweeksia hongkongensis type strain (UST20020801(T)).</title>
        <authorList>
            <person name="Riedel T."/>
            <person name="Held B."/>
            <person name="Nolan M."/>
            <person name="Lucas S."/>
            <person name="Lapidus A."/>
            <person name="Tice H."/>
            <person name="Del Rio T.G."/>
            <person name="Cheng J.F."/>
            <person name="Han C."/>
            <person name="Tapia R."/>
            <person name="Goodwin L.A."/>
            <person name="Pitluck S."/>
            <person name="Liolios K."/>
            <person name="Mavromatis K."/>
            <person name="Pagani I."/>
            <person name="Ivanova N."/>
            <person name="Mikhailova N."/>
            <person name="Pati A."/>
            <person name="Chen A."/>
            <person name="Palaniappan K."/>
            <person name="Rohde M."/>
            <person name="Tindall B.J."/>
            <person name="Detter J.C."/>
            <person name="Goker M."/>
            <person name="Woyke T."/>
            <person name="Bristow J."/>
            <person name="Eisen J.A."/>
            <person name="Markowitz V."/>
            <person name="Hugenholtz P."/>
            <person name="Klenk H.P."/>
            <person name="Kyrpides N.C."/>
        </authorList>
    </citation>
    <scope>NUCLEOTIDE SEQUENCE</scope>
    <source>
        <strain evidence="3">DSM 17368 / JCM 12287 / NRRL B-23963</strain>
    </source>
</reference>
<dbReference type="EMBL" id="CP003156">
    <property type="protein sequence ID" value="AEV31656.1"/>
    <property type="molecule type" value="Genomic_DNA"/>
</dbReference>
<evidence type="ECO:0000313" key="2">
    <source>
        <dbReference type="EMBL" id="AEV31656.1"/>
    </source>
</evidence>
<gene>
    <name evidence="2" type="ordered locus">Oweho_0642</name>
</gene>
<evidence type="ECO:0000259" key="1">
    <source>
        <dbReference type="Pfam" id="PF25056"/>
    </source>
</evidence>
<dbReference type="eggNOG" id="ENOG5030SNC">
    <property type="taxonomic scope" value="Bacteria"/>
</dbReference>
<dbReference type="STRING" id="926562.Oweho_0642"/>
<dbReference type="Gene3D" id="3.40.970.30">
    <property type="entry name" value="yp_829618.1 like domains"/>
    <property type="match status" value="1"/>
</dbReference>
<dbReference type="RefSeq" id="WP_014201017.1">
    <property type="nucleotide sequence ID" value="NC_016599.1"/>
</dbReference>